<gene>
    <name evidence="2" type="ORF">ACFS5J_06805</name>
</gene>
<feature type="signal peptide" evidence="1">
    <location>
        <begin position="1"/>
        <end position="19"/>
    </location>
</feature>
<evidence type="ECO:0000313" key="3">
    <source>
        <dbReference type="Proteomes" id="UP001597534"/>
    </source>
</evidence>
<comment type="caution">
    <text evidence="2">The sequence shown here is derived from an EMBL/GenBank/DDBJ whole genome shotgun (WGS) entry which is preliminary data.</text>
</comment>
<evidence type="ECO:0000256" key="1">
    <source>
        <dbReference type="SAM" id="SignalP"/>
    </source>
</evidence>
<name>A0ABW5YLS9_9FLAO</name>
<protein>
    <submittedName>
        <fullName evidence="2">Uncharacterized protein</fullName>
    </submittedName>
</protein>
<keyword evidence="1" id="KW-0732">Signal</keyword>
<accession>A0ABW5YLS9</accession>
<dbReference type="Gene3D" id="3.10.20.310">
    <property type="entry name" value="membrane protein fhac"/>
    <property type="match status" value="1"/>
</dbReference>
<dbReference type="RefSeq" id="WP_379811320.1">
    <property type="nucleotide sequence ID" value="NZ_JBHUPC010000012.1"/>
</dbReference>
<proteinExistence type="predicted"/>
<evidence type="ECO:0000313" key="2">
    <source>
        <dbReference type="EMBL" id="MFD2891717.1"/>
    </source>
</evidence>
<dbReference type="Proteomes" id="UP001597534">
    <property type="component" value="Unassembled WGS sequence"/>
</dbReference>
<organism evidence="2 3">
    <name type="scientific">Flavobacterium chuncheonense</name>
    <dbReference type="NCBI Taxonomy" id="2026653"/>
    <lineage>
        <taxon>Bacteria</taxon>
        <taxon>Pseudomonadati</taxon>
        <taxon>Bacteroidota</taxon>
        <taxon>Flavobacteriia</taxon>
        <taxon>Flavobacteriales</taxon>
        <taxon>Flavobacteriaceae</taxon>
        <taxon>Flavobacterium</taxon>
    </lineage>
</organism>
<sequence length="608" mass="70631">MKNIIVIGVFLLISSFCIAQNNEIVNDSTTVYHDIHNFSKKNSFSRAIYKLIFRPSALNKTVNRIIEPNYRPDQNNYKGKIIRNIKIKTLDPFGYSISDSSKVPTKKFETFGNHIHVKTKKLTIKNLLLFKNNDPYDPLFIAESERLIRSQRYIRRVEINTIELPNTIDSVDIEVVALDTWSLIPNGNLSEGEGTFNLKERNVLGLGHQLYGRFKERFIDKEKNISGRYTINNIKNSYLELTLNYENDFDNNSVRSVSLQRKFFSPLTKWAGGVYFENRTQSEEFSQIIVDSIVVSPTKSEYGEIWAGHSFRLSDKMEYRFRATKLITSLTLNQKKYFESPPFAIDPYAFFSDEKNAIFQVGLTSQKYYQDKFIFNYDLPEDVPYGKIMALKVGYQDKNNLTLWYFGSKFAYGRKLNIGYLSGSAEWGSFYDNRTTQEIALRLEFTYFTNLFYLGKWRIRQFVKPSYIWGTNRNPSEKDQLTLNDNLGIPGFESLITGTQKGVLSLQTQTYTPGSWHGFRFSPYLNMTFGVLPGVNTDFFNSRIYSNFGVGVLINNDYLVFNHFQISFSYYPSIPLEGTNIFKTNSFENTDLSLPDFQLSKPEYIRYE</sequence>
<feature type="chain" id="PRO_5046480428" evidence="1">
    <location>
        <begin position="20"/>
        <end position="608"/>
    </location>
</feature>
<dbReference type="EMBL" id="JBHUPC010000012">
    <property type="protein sequence ID" value="MFD2891717.1"/>
    <property type="molecule type" value="Genomic_DNA"/>
</dbReference>
<keyword evidence="3" id="KW-1185">Reference proteome</keyword>
<reference evidence="3" key="1">
    <citation type="journal article" date="2019" name="Int. J. Syst. Evol. Microbiol.">
        <title>The Global Catalogue of Microorganisms (GCM) 10K type strain sequencing project: providing services to taxonomists for standard genome sequencing and annotation.</title>
        <authorList>
            <consortium name="The Broad Institute Genomics Platform"/>
            <consortium name="The Broad Institute Genome Sequencing Center for Infectious Disease"/>
            <person name="Wu L."/>
            <person name="Ma J."/>
        </authorList>
    </citation>
    <scope>NUCLEOTIDE SEQUENCE [LARGE SCALE GENOMIC DNA]</scope>
    <source>
        <strain evidence="3">KCTC 22671</strain>
    </source>
</reference>